<dbReference type="RefSeq" id="WP_186526203.1">
    <property type="nucleotide sequence ID" value="NZ_VCQV01000024.1"/>
</dbReference>
<evidence type="ECO:0000256" key="1">
    <source>
        <dbReference type="ARBA" id="ARBA00004141"/>
    </source>
</evidence>
<keyword evidence="5" id="KW-0808">Transferase</keyword>
<dbReference type="PROSITE" id="PS50244">
    <property type="entry name" value="S5A_REDUCTASE"/>
    <property type="match status" value="1"/>
</dbReference>
<reference evidence="5 6" key="1">
    <citation type="submission" date="2019-05" db="EMBL/GenBank/DDBJ databases">
        <authorList>
            <person name="Lee S.D."/>
        </authorList>
    </citation>
    <scope>NUCLEOTIDE SEQUENCE [LARGE SCALE GENOMIC DNA]</scope>
    <source>
        <strain evidence="5 6">C5-26</strain>
    </source>
</reference>
<sequence length="109" mass="12522">MPTSRPALRVWSMRTLRGFFTRTLRADAEQRVITIGPWQWVRHPGYTGSLLIWTGFALASRNVPAVAVITALLGQAYQRRIIAEEQLRRELPGYTAYGQRTKKLVPLIW</sequence>
<evidence type="ECO:0000313" key="5">
    <source>
        <dbReference type="EMBL" id="TWP34844.1"/>
    </source>
</evidence>
<dbReference type="InterPro" id="IPR052527">
    <property type="entry name" value="Metal_cation-efflux_comp"/>
</dbReference>
<dbReference type="GO" id="GO:0032259">
    <property type="term" value="P:methylation"/>
    <property type="evidence" value="ECO:0007669"/>
    <property type="project" value="UniProtKB-KW"/>
</dbReference>
<dbReference type="GO" id="GO:0004671">
    <property type="term" value="F:protein C-terminal S-isoprenylcysteine carboxyl O-methyltransferase activity"/>
    <property type="evidence" value="ECO:0007669"/>
    <property type="project" value="InterPro"/>
</dbReference>
<reference evidence="5 6" key="2">
    <citation type="submission" date="2019-08" db="EMBL/GenBank/DDBJ databases">
        <title>Jejuicoccus antrihumi gen. nov., sp. nov., a new member of the family Dermacoccaceae isolated from a cave.</title>
        <authorList>
            <person name="Schumann P."/>
            <person name="Kim I.S."/>
        </authorList>
    </citation>
    <scope>NUCLEOTIDE SEQUENCE [LARGE SCALE GENOMIC DNA]</scope>
    <source>
        <strain evidence="5 6">C5-26</strain>
    </source>
</reference>
<keyword evidence="2" id="KW-0812">Transmembrane</keyword>
<evidence type="ECO:0000313" key="6">
    <source>
        <dbReference type="Proteomes" id="UP000320244"/>
    </source>
</evidence>
<name>A0A563DYV9_9MICO</name>
<dbReference type="PANTHER" id="PTHR43847:SF1">
    <property type="entry name" value="BLL3993 PROTEIN"/>
    <property type="match status" value="1"/>
</dbReference>
<keyword evidence="5" id="KW-0489">Methyltransferase</keyword>
<dbReference type="EMBL" id="VCQV01000024">
    <property type="protein sequence ID" value="TWP34844.1"/>
    <property type="molecule type" value="Genomic_DNA"/>
</dbReference>
<evidence type="ECO:0000256" key="3">
    <source>
        <dbReference type="ARBA" id="ARBA00022989"/>
    </source>
</evidence>
<accession>A0A563DYV9</accession>
<evidence type="ECO:0000256" key="4">
    <source>
        <dbReference type="ARBA" id="ARBA00023136"/>
    </source>
</evidence>
<dbReference type="PANTHER" id="PTHR43847">
    <property type="entry name" value="BLL3993 PROTEIN"/>
    <property type="match status" value="1"/>
</dbReference>
<protein>
    <submittedName>
        <fullName evidence="5">Isoprenylcysteine carboxylmethyltransferase family protein</fullName>
    </submittedName>
</protein>
<keyword evidence="4" id="KW-0472">Membrane</keyword>
<dbReference type="Proteomes" id="UP000320244">
    <property type="component" value="Unassembled WGS sequence"/>
</dbReference>
<comment type="subcellular location">
    <subcellularLocation>
        <location evidence="1">Membrane</location>
        <topology evidence="1">Multi-pass membrane protein</topology>
    </subcellularLocation>
</comment>
<dbReference type="AlphaFoldDB" id="A0A563DYV9"/>
<keyword evidence="3" id="KW-1133">Transmembrane helix</keyword>
<dbReference type="InterPro" id="IPR007269">
    <property type="entry name" value="ICMT_MeTrfase"/>
</dbReference>
<proteinExistence type="predicted"/>
<dbReference type="Pfam" id="PF04140">
    <property type="entry name" value="ICMT"/>
    <property type="match status" value="1"/>
</dbReference>
<dbReference type="Gene3D" id="1.20.120.1630">
    <property type="match status" value="1"/>
</dbReference>
<dbReference type="GO" id="GO:0016020">
    <property type="term" value="C:membrane"/>
    <property type="evidence" value="ECO:0007669"/>
    <property type="project" value="UniProtKB-SubCell"/>
</dbReference>
<gene>
    <name evidence="5" type="ORF">FGL98_15935</name>
</gene>
<comment type="caution">
    <text evidence="5">The sequence shown here is derived from an EMBL/GenBank/DDBJ whole genome shotgun (WGS) entry which is preliminary data.</text>
</comment>
<organism evidence="5 6">
    <name type="scientific">Leekyejoonella antrihumi</name>
    <dbReference type="NCBI Taxonomy" id="1660198"/>
    <lineage>
        <taxon>Bacteria</taxon>
        <taxon>Bacillati</taxon>
        <taxon>Actinomycetota</taxon>
        <taxon>Actinomycetes</taxon>
        <taxon>Micrococcales</taxon>
        <taxon>Dermacoccaceae</taxon>
        <taxon>Leekyejoonella</taxon>
    </lineage>
</organism>
<keyword evidence="6" id="KW-1185">Reference proteome</keyword>
<evidence type="ECO:0000256" key="2">
    <source>
        <dbReference type="ARBA" id="ARBA00022692"/>
    </source>
</evidence>